<dbReference type="eggNOG" id="COG1104">
    <property type="taxonomic scope" value="Bacteria"/>
</dbReference>
<dbReference type="InterPro" id="IPR000192">
    <property type="entry name" value="Aminotrans_V_dom"/>
</dbReference>
<dbReference type="GO" id="GO:0046872">
    <property type="term" value="F:metal ion binding"/>
    <property type="evidence" value="ECO:0007669"/>
    <property type="project" value="UniProtKB-KW"/>
</dbReference>
<dbReference type="Pfam" id="PF00266">
    <property type="entry name" value="Aminotran_5"/>
    <property type="match status" value="1"/>
</dbReference>
<dbReference type="SUPFAM" id="SSF53383">
    <property type="entry name" value="PLP-dependent transferases"/>
    <property type="match status" value="1"/>
</dbReference>
<comment type="similarity">
    <text evidence="3">Belongs to the class-V pyridoxal-phosphate-dependent aminotransferase family. NifS/IscS subfamily.</text>
</comment>
<evidence type="ECO:0000256" key="12">
    <source>
        <dbReference type="RuleBase" id="RU004504"/>
    </source>
</evidence>
<keyword evidence="15" id="KW-1185">Reference proteome</keyword>
<dbReference type="STRING" id="1280953.HOC_00040"/>
<evidence type="ECO:0000256" key="7">
    <source>
        <dbReference type="ARBA" id="ARBA00022723"/>
    </source>
</evidence>
<evidence type="ECO:0000256" key="5">
    <source>
        <dbReference type="ARBA" id="ARBA00013558"/>
    </source>
</evidence>
<dbReference type="GO" id="GO:0031071">
    <property type="term" value="F:cysteine desulfurase activity"/>
    <property type="evidence" value="ECO:0007669"/>
    <property type="project" value="UniProtKB-EC"/>
</dbReference>
<keyword evidence="8" id="KW-0663">Pyridoxal phosphate</keyword>
<proteinExistence type="inferred from homology"/>
<protein>
    <recommendedName>
        <fullName evidence="5">Cysteine desulfurase</fullName>
        <ecNumber evidence="4">2.8.1.7</ecNumber>
    </recommendedName>
</protein>
<evidence type="ECO:0000256" key="8">
    <source>
        <dbReference type="ARBA" id="ARBA00022898"/>
    </source>
</evidence>
<dbReference type="InterPro" id="IPR016454">
    <property type="entry name" value="Cysteine_dSase"/>
</dbReference>
<evidence type="ECO:0000256" key="1">
    <source>
        <dbReference type="ARBA" id="ARBA00001933"/>
    </source>
</evidence>
<evidence type="ECO:0000256" key="11">
    <source>
        <dbReference type="ARBA" id="ARBA00050776"/>
    </source>
</evidence>
<dbReference type="Gene3D" id="3.90.1150.10">
    <property type="entry name" value="Aspartate Aminotransferase, domain 1"/>
    <property type="match status" value="1"/>
</dbReference>
<dbReference type="EMBL" id="ARYL01000001">
    <property type="protein sequence ID" value="KDA04227.1"/>
    <property type="molecule type" value="Genomic_DNA"/>
</dbReference>
<dbReference type="InterPro" id="IPR020578">
    <property type="entry name" value="Aminotrans_V_PyrdxlP_BS"/>
</dbReference>
<accession>A0A059GBJ8</accession>
<dbReference type="PANTHER" id="PTHR11601">
    <property type="entry name" value="CYSTEINE DESULFURYLASE FAMILY MEMBER"/>
    <property type="match status" value="1"/>
</dbReference>
<dbReference type="AlphaFoldDB" id="A0A059GBJ8"/>
<gene>
    <name evidence="14" type="ORF">HOC_00040</name>
</gene>
<comment type="catalytic activity">
    <reaction evidence="11">
        <text>(sulfur carrier)-H + L-cysteine = (sulfur carrier)-SH + L-alanine</text>
        <dbReference type="Rhea" id="RHEA:43892"/>
        <dbReference type="Rhea" id="RHEA-COMP:14737"/>
        <dbReference type="Rhea" id="RHEA-COMP:14739"/>
        <dbReference type="ChEBI" id="CHEBI:29917"/>
        <dbReference type="ChEBI" id="CHEBI:35235"/>
        <dbReference type="ChEBI" id="CHEBI:57972"/>
        <dbReference type="ChEBI" id="CHEBI:64428"/>
        <dbReference type="EC" id="2.8.1.7"/>
    </reaction>
</comment>
<feature type="domain" description="Aminotransferase class V" evidence="13">
    <location>
        <begin position="4"/>
        <end position="368"/>
    </location>
</feature>
<evidence type="ECO:0000256" key="3">
    <source>
        <dbReference type="ARBA" id="ARBA00006490"/>
    </source>
</evidence>
<comment type="caution">
    <text evidence="14">The sequence shown here is derived from an EMBL/GenBank/DDBJ whole genome shotgun (WGS) entry which is preliminary data.</text>
</comment>
<keyword evidence="7" id="KW-0479">Metal-binding</keyword>
<dbReference type="Proteomes" id="UP000024942">
    <property type="component" value="Unassembled WGS sequence"/>
</dbReference>
<evidence type="ECO:0000256" key="4">
    <source>
        <dbReference type="ARBA" id="ARBA00012239"/>
    </source>
</evidence>
<organism evidence="14 15">
    <name type="scientific">Hyphomonas oceanitis SCH89</name>
    <dbReference type="NCBI Taxonomy" id="1280953"/>
    <lineage>
        <taxon>Bacteria</taxon>
        <taxon>Pseudomonadati</taxon>
        <taxon>Pseudomonadota</taxon>
        <taxon>Alphaproteobacteria</taxon>
        <taxon>Hyphomonadales</taxon>
        <taxon>Hyphomonadaceae</taxon>
        <taxon>Hyphomonas</taxon>
    </lineage>
</organism>
<evidence type="ECO:0000256" key="10">
    <source>
        <dbReference type="ARBA" id="ARBA00023014"/>
    </source>
</evidence>
<name>A0A059GBJ8_9PROT</name>
<dbReference type="InterPro" id="IPR015424">
    <property type="entry name" value="PyrdxlP-dep_Trfase"/>
</dbReference>
<keyword evidence="10" id="KW-0411">Iron-sulfur</keyword>
<evidence type="ECO:0000256" key="9">
    <source>
        <dbReference type="ARBA" id="ARBA00023004"/>
    </source>
</evidence>
<evidence type="ECO:0000259" key="13">
    <source>
        <dbReference type="Pfam" id="PF00266"/>
    </source>
</evidence>
<sequence length="387" mass="41010">MSPVYLDNNASTQMDPAVIDVMTAAMRQFHANPSSSEHVAGAAAMQAVEEARGVIAAGIGARPPEITFCAGSTEANNLALLGAFPSLKKLGRPKIITSAIEHPSVLAPLNWLQSNCGASVVRIPVGESGRVTAEAIGDEITETTGLVSVMAANNETGIVQPIEEIAELCAERGVLFHTDYSQATAYRSLNVQTSNIHMASFSGHKMFGPKGIGVLYRRLRKPQVELTPVIHGGGQERGLRSGTLNTPAIVALAKAFDLAARQRSKDCVAIAKRRERLVAGLSGIDGVRTNGDQEHVLPNTVSFSAEGVEPLALMRQLCNDVVFSASSACSTDRVEPSHVLVAMFGESPRTRAAFRLGLGRFTTDQNIELAITAFTQGIGKLRSGRLG</sequence>
<dbReference type="InterPro" id="IPR015421">
    <property type="entry name" value="PyrdxlP-dep_Trfase_major"/>
</dbReference>
<dbReference type="PANTHER" id="PTHR11601:SF34">
    <property type="entry name" value="CYSTEINE DESULFURASE"/>
    <property type="match status" value="1"/>
</dbReference>
<keyword evidence="6" id="KW-0808">Transferase</keyword>
<dbReference type="RefSeq" id="WP_277813031.1">
    <property type="nucleotide sequence ID" value="NZ_ARYL01000001.1"/>
</dbReference>
<evidence type="ECO:0000256" key="2">
    <source>
        <dbReference type="ARBA" id="ARBA00003120"/>
    </source>
</evidence>
<dbReference type="InterPro" id="IPR015422">
    <property type="entry name" value="PyrdxlP-dep_Trfase_small"/>
</dbReference>
<evidence type="ECO:0000313" key="15">
    <source>
        <dbReference type="Proteomes" id="UP000024942"/>
    </source>
</evidence>
<dbReference type="GO" id="GO:0051536">
    <property type="term" value="F:iron-sulfur cluster binding"/>
    <property type="evidence" value="ECO:0007669"/>
    <property type="project" value="UniProtKB-KW"/>
</dbReference>
<comment type="function">
    <text evidence="2">Catalyzes the removal of elemental sulfur atoms from cysteine to produce alanine. Seems to participate in the biosynthesis of the nitrogenase metalloclusters by providing the inorganic sulfur required for the Fe-S core formation.</text>
</comment>
<keyword evidence="9" id="KW-0408">Iron</keyword>
<dbReference type="PROSITE" id="PS00595">
    <property type="entry name" value="AA_TRANSFER_CLASS_5"/>
    <property type="match status" value="1"/>
</dbReference>
<evidence type="ECO:0000256" key="6">
    <source>
        <dbReference type="ARBA" id="ARBA00022679"/>
    </source>
</evidence>
<reference evidence="14 15" key="1">
    <citation type="journal article" date="2014" name="Antonie Van Leeuwenhoek">
        <title>Hyphomonas beringensis sp. nov. and Hyphomonas chukchiensis sp. nov., isolated from surface seawater of the Bering Sea and Chukchi Sea.</title>
        <authorList>
            <person name="Li C."/>
            <person name="Lai Q."/>
            <person name="Li G."/>
            <person name="Dong C."/>
            <person name="Wang J."/>
            <person name="Liao Y."/>
            <person name="Shao Z."/>
        </authorList>
    </citation>
    <scope>NUCLEOTIDE SEQUENCE [LARGE SCALE GENOMIC DNA]</scope>
    <source>
        <strain evidence="14 15">SCH89</strain>
    </source>
</reference>
<evidence type="ECO:0000313" key="14">
    <source>
        <dbReference type="EMBL" id="KDA04227.1"/>
    </source>
</evidence>
<dbReference type="Gene3D" id="3.40.640.10">
    <property type="entry name" value="Type I PLP-dependent aspartate aminotransferase-like (Major domain)"/>
    <property type="match status" value="1"/>
</dbReference>
<comment type="cofactor">
    <cofactor evidence="1 12">
        <name>pyridoxal 5'-phosphate</name>
        <dbReference type="ChEBI" id="CHEBI:597326"/>
    </cofactor>
</comment>
<dbReference type="PIRSF" id="PIRSF005572">
    <property type="entry name" value="NifS"/>
    <property type="match status" value="1"/>
</dbReference>
<dbReference type="EC" id="2.8.1.7" evidence="4"/>
<dbReference type="PATRIC" id="fig|1280953.3.peg.7"/>